<reference evidence="1 2" key="1">
    <citation type="journal article" date="2010" name="Plant Cell">
        <title>The Chlorella variabilis NC64A genome reveals adaptation to photosymbiosis, coevolution with viruses, and cryptic sex.</title>
        <authorList>
            <person name="Blanc G."/>
            <person name="Duncan G."/>
            <person name="Agarkova I."/>
            <person name="Borodovsky M."/>
            <person name="Gurnon J."/>
            <person name="Kuo A."/>
            <person name="Lindquist E."/>
            <person name="Lucas S."/>
            <person name="Pangilinan J."/>
            <person name="Polle J."/>
            <person name="Salamov A."/>
            <person name="Terry A."/>
            <person name="Yamada T."/>
            <person name="Dunigan D.D."/>
            <person name="Grigoriev I.V."/>
            <person name="Claverie J.M."/>
            <person name="Van Etten J.L."/>
        </authorList>
    </citation>
    <scope>NUCLEOTIDE SEQUENCE [LARGE SCALE GENOMIC DNA]</scope>
    <source>
        <strain evidence="1 2">NC64A</strain>
    </source>
</reference>
<evidence type="ECO:0000313" key="2">
    <source>
        <dbReference type="Proteomes" id="UP000008141"/>
    </source>
</evidence>
<dbReference type="AlphaFoldDB" id="E1Z8S5"/>
<gene>
    <name evidence="1" type="ORF">CHLNCDRAFT_142803</name>
</gene>
<dbReference type="Proteomes" id="UP000008141">
    <property type="component" value="Unassembled WGS sequence"/>
</dbReference>
<dbReference type="EMBL" id="GL433839">
    <property type="protein sequence ID" value="EFN57658.1"/>
    <property type="molecule type" value="Genomic_DNA"/>
</dbReference>
<dbReference type="RefSeq" id="XP_005849760.1">
    <property type="nucleotide sequence ID" value="XM_005849698.1"/>
</dbReference>
<dbReference type="InParanoid" id="E1Z8S5"/>
<sequence length="216" mass="22862">MPVFNGYEYFQVSRSEARLTRFIAELSGEAAGTATRVQQCLLGLLLVLQRLVRWVQLAAVALQLQGQRQQLVFAGAAAAPVGSDGGASLGAAPVAAAAPAPAPAVQQQPAAAVMDFLSAATMGAVEQLRHTLTDATQGIESKMSALERTASIVQGTLFQAAQAHSEAVRSNPEGGMWKQPCVASVISEEERLRQAVFAQVYAELLQKDNKDISFKP</sequence>
<keyword evidence="2" id="KW-1185">Reference proteome</keyword>
<evidence type="ECO:0000313" key="1">
    <source>
        <dbReference type="EMBL" id="EFN57658.1"/>
    </source>
</evidence>
<dbReference type="GeneID" id="17357212"/>
<proteinExistence type="predicted"/>
<dbReference type="KEGG" id="cvr:CHLNCDRAFT_142803"/>
<dbReference type="OrthoDB" id="514031at2759"/>
<organism evidence="2">
    <name type="scientific">Chlorella variabilis</name>
    <name type="common">Green alga</name>
    <dbReference type="NCBI Taxonomy" id="554065"/>
    <lineage>
        <taxon>Eukaryota</taxon>
        <taxon>Viridiplantae</taxon>
        <taxon>Chlorophyta</taxon>
        <taxon>core chlorophytes</taxon>
        <taxon>Trebouxiophyceae</taxon>
        <taxon>Chlorellales</taxon>
        <taxon>Chlorellaceae</taxon>
        <taxon>Chlorella clade</taxon>
        <taxon>Chlorella</taxon>
    </lineage>
</organism>
<accession>E1Z8S5</accession>
<name>E1Z8S5_CHLVA</name>
<protein>
    <submittedName>
        <fullName evidence="1">Expressed protein</fullName>
    </submittedName>
</protein>